<dbReference type="GO" id="GO:0003677">
    <property type="term" value="F:DNA binding"/>
    <property type="evidence" value="ECO:0007669"/>
    <property type="project" value="InterPro"/>
</dbReference>
<dbReference type="InterPro" id="IPR001387">
    <property type="entry name" value="Cro/C1-type_HTH"/>
</dbReference>
<name>A0A1H5Z3D7_9ACTN</name>
<accession>A0A1H5Z3D7</accession>
<dbReference type="RefSeq" id="WP_103885543.1">
    <property type="nucleotide sequence ID" value="NZ_FNVU01000004.1"/>
</dbReference>
<evidence type="ECO:0000259" key="1">
    <source>
        <dbReference type="PROSITE" id="PS50943"/>
    </source>
</evidence>
<proteinExistence type="predicted"/>
<feature type="domain" description="HTH cro/C1-type" evidence="1">
    <location>
        <begin position="24"/>
        <end position="63"/>
    </location>
</feature>
<dbReference type="CDD" id="cd00093">
    <property type="entry name" value="HTH_XRE"/>
    <property type="match status" value="1"/>
</dbReference>
<evidence type="ECO:0000313" key="3">
    <source>
        <dbReference type="Proteomes" id="UP000236754"/>
    </source>
</evidence>
<evidence type="ECO:0000313" key="2">
    <source>
        <dbReference type="EMBL" id="SEG30177.1"/>
    </source>
</evidence>
<dbReference type="PROSITE" id="PS50943">
    <property type="entry name" value="HTH_CROC1"/>
    <property type="match status" value="1"/>
</dbReference>
<dbReference type="SMART" id="SM00530">
    <property type="entry name" value="HTH_XRE"/>
    <property type="match status" value="1"/>
</dbReference>
<sequence length="284" mass="31919">MGDSNSNASGECGTSARRIYAKELARLRERAGLSLVQLGEQTRYEQSYLHRLEKGDRLGSSDVPRVLDRFYGTGDLLWDLWQLAKKEKRQGRYEGFMDAEAEAGSMQQFVGGVIPGLLQTERYAASLMSSNLSTSVEEMNRRVRERMARQARLFGKANLLDYRVLVDESAIRRRLADPEAWTEQLERIVQAAELRHVVLHVVPFGAGPHALLGGSLTLLWLPSGRNIAYLEGSVTGQLIEDSEEAEHLRLAYDRLRDFAMTPEDSLALIRTALEDHVCSSLPRT</sequence>
<dbReference type="InterPro" id="IPR010982">
    <property type="entry name" value="Lambda_DNA-bd_dom_sf"/>
</dbReference>
<dbReference type="Pfam" id="PF19054">
    <property type="entry name" value="DUF5753"/>
    <property type="match status" value="1"/>
</dbReference>
<organism evidence="2 3">
    <name type="scientific">Actinacidiphila yanglinensis</name>
    <dbReference type="NCBI Taxonomy" id="310779"/>
    <lineage>
        <taxon>Bacteria</taxon>
        <taxon>Bacillati</taxon>
        <taxon>Actinomycetota</taxon>
        <taxon>Actinomycetes</taxon>
        <taxon>Kitasatosporales</taxon>
        <taxon>Streptomycetaceae</taxon>
        <taxon>Actinacidiphila</taxon>
    </lineage>
</organism>
<reference evidence="2 3" key="1">
    <citation type="submission" date="2016-10" db="EMBL/GenBank/DDBJ databases">
        <authorList>
            <person name="de Groot N.N."/>
        </authorList>
    </citation>
    <scope>NUCLEOTIDE SEQUENCE [LARGE SCALE GENOMIC DNA]</scope>
    <source>
        <strain evidence="2 3">CGMCC 4.2023</strain>
    </source>
</reference>
<dbReference type="InterPro" id="IPR043917">
    <property type="entry name" value="DUF5753"/>
</dbReference>
<protein>
    <submittedName>
        <fullName evidence="2">Helix-turn-helix domain-containing protein</fullName>
    </submittedName>
</protein>
<dbReference type="SUPFAM" id="SSF47413">
    <property type="entry name" value="lambda repressor-like DNA-binding domains"/>
    <property type="match status" value="1"/>
</dbReference>
<dbReference type="Proteomes" id="UP000236754">
    <property type="component" value="Unassembled WGS sequence"/>
</dbReference>
<gene>
    <name evidence="2" type="ORF">SAMN05216223_104259</name>
</gene>
<keyword evidence="3" id="KW-1185">Reference proteome</keyword>
<dbReference type="AlphaFoldDB" id="A0A1H5Z3D7"/>
<dbReference type="EMBL" id="FNVU01000004">
    <property type="protein sequence ID" value="SEG30177.1"/>
    <property type="molecule type" value="Genomic_DNA"/>
</dbReference>
<dbReference type="Pfam" id="PF13560">
    <property type="entry name" value="HTH_31"/>
    <property type="match status" value="1"/>
</dbReference>
<dbReference type="Gene3D" id="1.10.260.40">
    <property type="entry name" value="lambda repressor-like DNA-binding domains"/>
    <property type="match status" value="1"/>
</dbReference>
<dbReference type="OrthoDB" id="4273809at2"/>